<dbReference type="InterPro" id="IPR049704">
    <property type="entry name" value="Aminotrans_3_PPA_site"/>
</dbReference>
<dbReference type="Gene3D" id="3.90.1150.10">
    <property type="entry name" value="Aspartate Aminotransferase, domain 1"/>
    <property type="match status" value="1"/>
</dbReference>
<feature type="binding site" evidence="7">
    <location>
        <position position="279"/>
    </location>
    <ligand>
        <name>pyridoxal 5'-phosphate</name>
        <dbReference type="ChEBI" id="CHEBI:597326"/>
    </ligand>
</feature>
<accession>G0ECT8</accession>
<feature type="binding site" evidence="7">
    <location>
        <begin position="108"/>
        <end position="109"/>
    </location>
    <ligand>
        <name>pyridoxal 5'-phosphate</name>
        <dbReference type="ChEBI" id="CHEBI:597326"/>
    </ligand>
</feature>
<evidence type="ECO:0000256" key="7">
    <source>
        <dbReference type="HAMAP-Rule" id="MF_02084"/>
    </source>
</evidence>
<evidence type="ECO:0000313" key="9">
    <source>
        <dbReference type="Proteomes" id="UP000001037"/>
    </source>
</evidence>
<comment type="catalytic activity">
    <reaction evidence="7">
        <text>[amino-group carrier protein]-C-terminal-gamma-(L-lysyl)-L-glutamate + 2-oxoglutarate = [amino-group carrier protein]-C-terminal-N-(1-carboxy-5-oxopentan-1-yl)-L-glutamine + L-glutamate</text>
        <dbReference type="Rhea" id="RHEA:41952"/>
        <dbReference type="Rhea" id="RHEA-COMP:9714"/>
        <dbReference type="Rhea" id="RHEA-COMP:9715"/>
        <dbReference type="ChEBI" id="CHEBI:16810"/>
        <dbReference type="ChEBI" id="CHEBI:29985"/>
        <dbReference type="ChEBI" id="CHEBI:78501"/>
        <dbReference type="ChEBI" id="CHEBI:78526"/>
        <dbReference type="EC" id="2.6.1.118"/>
    </reaction>
</comment>
<evidence type="ECO:0000256" key="1">
    <source>
        <dbReference type="ARBA" id="ARBA00022490"/>
    </source>
</evidence>
<comment type="subcellular location">
    <subcellularLocation>
        <location evidence="7">Cytoplasm</location>
    </subcellularLocation>
</comment>
<feature type="binding site" evidence="7">
    <location>
        <position position="139"/>
    </location>
    <ligand>
        <name>substrate</name>
    </ligand>
</feature>
<protein>
    <recommendedName>
        <fullName evidence="7">Putative [LysW]-aminoadipate semialdehyde/glutamate semialdehyde transaminase</fullName>
        <ecNumber evidence="7">2.6.1.118</ecNumber>
        <ecNumber evidence="7">2.6.1.124</ecNumber>
    </recommendedName>
</protein>
<dbReference type="PANTHER" id="PTHR11986">
    <property type="entry name" value="AMINOTRANSFERASE CLASS III"/>
    <property type="match status" value="1"/>
</dbReference>
<dbReference type="InterPro" id="IPR037537">
    <property type="entry name" value="LysJ"/>
</dbReference>
<comment type="function">
    <text evidence="7">Involved in both the arginine and lysine biosynthetic pathways.</text>
</comment>
<dbReference type="GO" id="GO:0005737">
    <property type="term" value="C:cytoplasm"/>
    <property type="evidence" value="ECO:0007669"/>
    <property type="project" value="UniProtKB-SubCell"/>
</dbReference>
<dbReference type="SUPFAM" id="SSF53383">
    <property type="entry name" value="PLP-dependent transferases"/>
    <property type="match status" value="1"/>
</dbReference>
<dbReference type="FunFam" id="3.40.640.10:FF:000004">
    <property type="entry name" value="Acetylornithine aminotransferase"/>
    <property type="match status" value="1"/>
</dbReference>
<keyword evidence="3 7" id="KW-0028">Amino-acid biosynthesis</keyword>
<evidence type="ECO:0000256" key="4">
    <source>
        <dbReference type="ARBA" id="ARBA00022679"/>
    </source>
</evidence>
<evidence type="ECO:0000256" key="5">
    <source>
        <dbReference type="ARBA" id="ARBA00022898"/>
    </source>
</evidence>
<comment type="pathway">
    <text evidence="7">Amino-acid biosynthesis; L-lysine biosynthesis via AAA pathway; L-lysine from L-alpha-aminoadipate (Thermus route): step 4/5.</text>
</comment>
<keyword evidence="1 7" id="KW-0963">Cytoplasm</keyword>
<evidence type="ECO:0000256" key="6">
    <source>
        <dbReference type="ARBA" id="ARBA00023154"/>
    </source>
</evidence>
<dbReference type="InterPro" id="IPR005814">
    <property type="entry name" value="Aminotrans_3"/>
</dbReference>
<dbReference type="EMBL" id="CP002838">
    <property type="protein sequence ID" value="AEM39658.1"/>
    <property type="molecule type" value="Genomic_DNA"/>
</dbReference>
<dbReference type="STRING" id="694429.Pyrfu_1804"/>
<dbReference type="PANTHER" id="PTHR11986:SF79">
    <property type="entry name" value="ACETYLORNITHINE AMINOTRANSFERASE, MITOCHONDRIAL"/>
    <property type="match status" value="1"/>
</dbReference>
<keyword evidence="5 7" id="KW-0663">Pyridoxal phosphate</keyword>
<feature type="modified residue" description="N6-(pyridoxal phosphate)lysine" evidence="7">
    <location>
        <position position="250"/>
    </location>
</feature>
<evidence type="ECO:0000256" key="2">
    <source>
        <dbReference type="ARBA" id="ARBA00022576"/>
    </source>
</evidence>
<dbReference type="GO" id="GO:0030170">
    <property type="term" value="F:pyridoxal phosphate binding"/>
    <property type="evidence" value="ECO:0007669"/>
    <property type="project" value="InterPro"/>
</dbReference>
<dbReference type="HAMAP" id="MF_02084">
    <property type="entry name" value="LysJ_aminotrans_3"/>
    <property type="match status" value="1"/>
</dbReference>
<comment type="similarity">
    <text evidence="7">Belongs to the class-III pyridoxal-phosphate-dependent aminotransferase family. LysJ subfamily.</text>
</comment>
<feature type="binding site" evidence="7">
    <location>
        <position position="136"/>
    </location>
    <ligand>
        <name>pyridoxal 5'-phosphate</name>
        <dbReference type="ChEBI" id="CHEBI:597326"/>
    </ligand>
</feature>
<dbReference type="UniPathway" id="UPA00033">
    <property type="reaction ID" value="UER00038"/>
</dbReference>
<dbReference type="CDD" id="cd00610">
    <property type="entry name" value="OAT_like"/>
    <property type="match status" value="1"/>
</dbReference>
<feature type="binding site" evidence="7">
    <location>
        <position position="278"/>
    </location>
    <ligand>
        <name>substrate</name>
    </ligand>
</feature>
<dbReference type="InParanoid" id="G0ECT8"/>
<sequence>MPVQPGRMVLDRVELVRFYQVKPIRIVRGEGQYVWDDRGNRYLDYHTGYGTAFLGHRNPFVMRRLREQLEKIMTVSLTFENDTREEALRALRRVLPPYFTHVFFQNSGAEAVELALKAAVKATKGRSTFVALVHSFHGRTLGALSMTHGVKYRKAFEPVLLKPRWVKPNDIEGLEKAIDDSVAAVILEPVIGEGGIIPLDPEFLKAARELTREHGALLIVDEIQSGFGRTGLPWAHMEAGIEPDVMTAGKAIGGGFPVSLVAFQKWVAESFETGEHGSTYAGNPLACAAVLGAVEAFEADRVPEQAKSKGEEALRYARERLEGLKAVRDIRGKGLMFGVELRFPPGKVLDCLLEKRVLALRAGATVVRFLPPYLTTVDELRSAIDALAECIKNTYG</sequence>
<proteinExistence type="inferred from homology"/>
<keyword evidence="9" id="KW-1185">Reference proteome</keyword>
<comment type="catalytic activity">
    <reaction evidence="7">
        <text>[amino-group carrier protein]-C-terminal-gamma-(L-ornithyl)-L-glutamate + 2-oxoglutarate = [amino-group carrier protein]-C-terminal-gamma-(L-glutamyl-5-semialdehyde)-L-glutamate + L-glutamate</text>
        <dbReference type="Rhea" id="RHEA:52672"/>
        <dbReference type="Rhea" id="RHEA-COMP:13327"/>
        <dbReference type="Rhea" id="RHEA-COMP:13328"/>
        <dbReference type="ChEBI" id="CHEBI:16810"/>
        <dbReference type="ChEBI" id="CHEBI:29985"/>
        <dbReference type="ChEBI" id="CHEBI:136761"/>
        <dbReference type="ChEBI" id="CHEBI:136763"/>
        <dbReference type="EC" id="2.6.1.124"/>
    </reaction>
</comment>
<dbReference type="GO" id="GO:0042450">
    <property type="term" value="P:L-arginine biosynthetic process via ornithine"/>
    <property type="evidence" value="ECO:0007669"/>
    <property type="project" value="UniProtKB-UniRule"/>
</dbReference>
<keyword evidence="6 7" id="KW-0457">Lysine biosynthesis</keyword>
<dbReference type="InterPro" id="IPR015424">
    <property type="entry name" value="PyrdxlP-dep_Trfase"/>
</dbReference>
<keyword evidence="2 7" id="KW-0032">Aminotransferase</keyword>
<dbReference type="UniPathway" id="UPA00068"/>
<dbReference type="KEGG" id="pfm:Pyrfu_1804"/>
<keyword evidence="7" id="KW-0055">Arginine biosynthesis</keyword>
<dbReference type="HOGENOM" id="CLU_016922_10_1_2"/>
<reference evidence="8 9" key="1">
    <citation type="journal article" date="2011" name="Stand. Genomic Sci.">
        <title>Complete genome sequence of the hyperthermophilic chemolithoautotroph Pyrolobus fumarii type strain (1A).</title>
        <authorList>
            <person name="Anderson I."/>
            <person name="Goker M."/>
            <person name="Nolan M."/>
            <person name="Lucas S."/>
            <person name="Hammon N."/>
            <person name="Deshpande S."/>
            <person name="Cheng J.F."/>
            <person name="Tapia R."/>
            <person name="Han C."/>
            <person name="Goodwin L."/>
            <person name="Pitluck S."/>
            <person name="Huntemann M."/>
            <person name="Liolios K."/>
            <person name="Ivanova N."/>
            <person name="Pagani I."/>
            <person name="Mavromatis K."/>
            <person name="Ovchinikova G."/>
            <person name="Pati A."/>
            <person name="Chen A."/>
            <person name="Palaniappan K."/>
            <person name="Land M."/>
            <person name="Hauser L."/>
            <person name="Brambilla E.M."/>
            <person name="Huber H."/>
            <person name="Yasawong M."/>
            <person name="Rohde M."/>
            <person name="Spring S."/>
            <person name="Abt B."/>
            <person name="Sikorski J."/>
            <person name="Wirth R."/>
            <person name="Detter J.C."/>
            <person name="Woyke T."/>
            <person name="Bristow J."/>
            <person name="Eisen J.A."/>
            <person name="Markowitz V."/>
            <person name="Hugenholtz P."/>
            <person name="Kyrpides N.C."/>
            <person name="Klenk H.P."/>
            <person name="Lapidus A."/>
        </authorList>
    </citation>
    <scope>NUCLEOTIDE SEQUENCE [LARGE SCALE GENOMIC DNA]</scope>
    <source>
        <strain evidence="9">DSM 11204 / 1A</strain>
    </source>
</reference>
<comment type="pathway">
    <text evidence="7">Amino-acid biosynthesis; L-arginine biosynthesis.</text>
</comment>
<keyword evidence="4 7" id="KW-0808">Transferase</keyword>
<dbReference type="eggNOG" id="arCOG00914">
    <property type="taxonomic scope" value="Archaea"/>
</dbReference>
<evidence type="ECO:0000256" key="3">
    <source>
        <dbReference type="ARBA" id="ARBA00022605"/>
    </source>
</evidence>
<dbReference type="Pfam" id="PF00202">
    <property type="entry name" value="Aminotran_3"/>
    <property type="match status" value="1"/>
</dbReference>
<dbReference type="Gene3D" id="3.40.640.10">
    <property type="entry name" value="Type I PLP-dependent aspartate aminotransferase-like (Major domain)"/>
    <property type="match status" value="1"/>
</dbReference>
<dbReference type="AlphaFoldDB" id="G0ECT8"/>
<dbReference type="GO" id="GO:0008483">
    <property type="term" value="F:transaminase activity"/>
    <property type="evidence" value="ECO:0007669"/>
    <property type="project" value="UniProtKB-UniRule"/>
</dbReference>
<evidence type="ECO:0000313" key="8">
    <source>
        <dbReference type="EMBL" id="AEM39658.1"/>
    </source>
</evidence>
<name>G0ECT8_PYRF1</name>
<gene>
    <name evidence="7" type="primary">lysJ</name>
    <name evidence="8" type="ordered locus">Pyrfu_1804</name>
</gene>
<dbReference type="GO" id="GO:0019878">
    <property type="term" value="P:lysine biosynthetic process via aminoadipic acid"/>
    <property type="evidence" value="ECO:0007669"/>
    <property type="project" value="UniProtKB-UniRule"/>
</dbReference>
<comment type="cofactor">
    <cofactor evidence="7">
        <name>pyridoxal 5'-phosphate</name>
        <dbReference type="ChEBI" id="CHEBI:597326"/>
    </cofactor>
    <text evidence="7">Binds 1 pyridoxal phosphate per subunit.</text>
</comment>
<dbReference type="InterPro" id="IPR015421">
    <property type="entry name" value="PyrdxlP-dep_Trfase_major"/>
</dbReference>
<organism evidence="8 9">
    <name type="scientific">Pyrolobus fumarii (strain DSM 11204 / 1A)</name>
    <dbReference type="NCBI Taxonomy" id="694429"/>
    <lineage>
        <taxon>Archaea</taxon>
        <taxon>Thermoproteota</taxon>
        <taxon>Thermoprotei</taxon>
        <taxon>Desulfurococcales</taxon>
        <taxon>Pyrodictiaceae</taxon>
        <taxon>Pyrolobus</taxon>
    </lineage>
</organism>
<comment type="subunit">
    <text evidence="7">Homodimer.</text>
</comment>
<dbReference type="PROSITE" id="PS00600">
    <property type="entry name" value="AA_TRANSFER_CLASS_3"/>
    <property type="match status" value="1"/>
</dbReference>
<dbReference type="Proteomes" id="UP000001037">
    <property type="component" value="Chromosome"/>
</dbReference>
<dbReference type="InterPro" id="IPR050103">
    <property type="entry name" value="Class-III_PLP-dep_AT"/>
</dbReference>
<dbReference type="EC" id="2.6.1.124" evidence="7"/>
<dbReference type="GO" id="GO:0042802">
    <property type="term" value="F:identical protein binding"/>
    <property type="evidence" value="ECO:0007669"/>
    <property type="project" value="TreeGrafter"/>
</dbReference>
<dbReference type="EC" id="2.6.1.118" evidence="7"/>
<dbReference type="InterPro" id="IPR015422">
    <property type="entry name" value="PyrdxlP-dep_Trfase_small"/>
</dbReference>
<dbReference type="FunCoup" id="G0ECT8">
    <property type="interactions" value="175"/>
</dbReference>
<dbReference type="PIRSF" id="PIRSF000521">
    <property type="entry name" value="Transaminase_4ab_Lys_Orn"/>
    <property type="match status" value="1"/>
</dbReference>
<feature type="binding site" evidence="7">
    <location>
        <begin position="221"/>
        <end position="224"/>
    </location>
    <ligand>
        <name>pyridoxal 5'-phosphate</name>
        <dbReference type="ChEBI" id="CHEBI:597326"/>
    </ligand>
</feature>